<proteinExistence type="predicted"/>
<reference evidence="1 2" key="1">
    <citation type="submission" date="2014-11" db="EMBL/GenBank/DDBJ databases">
        <authorList>
            <person name="Zhu J."/>
            <person name="Qi W."/>
            <person name="Song R."/>
        </authorList>
    </citation>
    <scope>NUCLEOTIDE SEQUENCE [LARGE SCALE GENOMIC DNA]</scope>
</reference>
<evidence type="ECO:0000313" key="2">
    <source>
        <dbReference type="Proteomes" id="UP000041254"/>
    </source>
</evidence>
<dbReference type="Proteomes" id="UP000041254">
    <property type="component" value="Unassembled WGS sequence"/>
</dbReference>
<keyword evidence="2" id="KW-1185">Reference proteome</keyword>
<accession>A0A0G4FPH9</accession>
<dbReference type="PhylomeDB" id="A0A0G4FPH9"/>
<sequence length="353" mass="38989">MQETLTARGCQKSIKELEIRLPIDYGVTRYSDTIADLSALEGFVAACCESPDIPVTCTKRETWERGTEPSQTRTLSFDPMIVCRDDFPTDPTPLFTTVMKQLARQADKVRFEFKEPISEFEEPISNPSPSYSQSAIDWATQLSFDNAETVSFTSNLDHDFWMFTSYPPAPPIPRPSLTAFMQPFPKAKRLMLSGRVGGAAGRLLADKLPKQLNSVEIEGMEAAEAVGALQALGSGREVGTVTIGTAPRYRRPMRLGESAIAQLVGAAADLPTIGEFEFNPTFPPGREAEVRETVLGYLSSLLQLRGLRQLQMKRSVHIHDLPASVTVGGVAFTITQWPYRPNFGHTLTAKRET</sequence>
<organism evidence="1 2">
    <name type="scientific">Vitrella brassicaformis (strain CCMP3155)</name>
    <dbReference type="NCBI Taxonomy" id="1169540"/>
    <lineage>
        <taxon>Eukaryota</taxon>
        <taxon>Sar</taxon>
        <taxon>Alveolata</taxon>
        <taxon>Colpodellida</taxon>
        <taxon>Vitrellaceae</taxon>
        <taxon>Vitrella</taxon>
    </lineage>
</organism>
<dbReference type="EMBL" id="CDMY01000474">
    <property type="protein sequence ID" value="CEM15911.1"/>
    <property type="molecule type" value="Genomic_DNA"/>
</dbReference>
<name>A0A0G4FPH9_VITBC</name>
<protein>
    <submittedName>
        <fullName evidence="1">Uncharacterized protein</fullName>
    </submittedName>
</protein>
<dbReference type="InParanoid" id="A0A0G4FPH9"/>
<dbReference type="AlphaFoldDB" id="A0A0G4FPH9"/>
<dbReference type="VEuPathDB" id="CryptoDB:Vbra_15897"/>
<evidence type="ECO:0000313" key="1">
    <source>
        <dbReference type="EMBL" id="CEM15911.1"/>
    </source>
</evidence>
<gene>
    <name evidence="1" type="ORF">Vbra_15897</name>
</gene>